<dbReference type="Gene3D" id="3.20.20.190">
    <property type="entry name" value="Phosphatidylinositol (PI) phosphodiesterase"/>
    <property type="match status" value="1"/>
</dbReference>
<organism evidence="3 4">
    <name type="scientific">Pleurotus eryngii</name>
    <name type="common">Boletus of the steppes</name>
    <dbReference type="NCBI Taxonomy" id="5323"/>
    <lineage>
        <taxon>Eukaryota</taxon>
        <taxon>Fungi</taxon>
        <taxon>Dikarya</taxon>
        <taxon>Basidiomycota</taxon>
        <taxon>Agaricomycotina</taxon>
        <taxon>Agaricomycetes</taxon>
        <taxon>Agaricomycetidae</taxon>
        <taxon>Agaricales</taxon>
        <taxon>Pleurotineae</taxon>
        <taxon>Pleurotaceae</taxon>
        <taxon>Pleurotus</taxon>
    </lineage>
</organism>
<feature type="chain" id="PRO_5040437526" evidence="2">
    <location>
        <begin position="28"/>
        <end position="369"/>
    </location>
</feature>
<sequence>MHCQARFYCSLALVASSLFSLAAQASSLSTRATVCNGHAELCERSYGSVSFVGAHDSYAVGATNNVFVNQDHDVTQQLNDGVRMLQLQVHNQGGTLRLCHSICAIADSGLLQDYLSKVKSWMDGNPNEVVSILIVNIDNSPAASFDLAYKAANLDGISFAPETSTLPASGWPTLGNMIDSGKRLVSYLDNGADPSIPYLIDEFTNIWETAFNLVNPDLFDCTVNRTKGDTSTQMFLINHFLNKLVSGLPAPDPDNANVTNAATGAGSLGAHVDTCRTVQGRPPTFLLVDFYEFGGGSVFQVAADINGVTYAPTTPIAQPVTANSSTSSSSSSGSGRGSGNGATAMSASNSVAMVISVLSAVTVGVVGVL</sequence>
<dbReference type="Pfam" id="PF26146">
    <property type="entry name" value="PI-PLC_X"/>
    <property type="match status" value="1"/>
</dbReference>
<proteinExistence type="predicted"/>
<comment type="caution">
    <text evidence="3">The sequence shown here is derived from an EMBL/GenBank/DDBJ whole genome shotgun (WGS) entry which is preliminary data.</text>
</comment>
<dbReference type="OrthoDB" id="7984201at2759"/>
<dbReference type="PANTHER" id="PTHR13593:SF140">
    <property type="entry name" value="PLC-LIKE PHOSPHODIESTERASE"/>
    <property type="match status" value="1"/>
</dbReference>
<feature type="compositionally biased region" description="Low complexity" evidence="1">
    <location>
        <begin position="321"/>
        <end position="333"/>
    </location>
</feature>
<dbReference type="Proteomes" id="UP000807025">
    <property type="component" value="Unassembled WGS sequence"/>
</dbReference>
<protein>
    <submittedName>
        <fullName evidence="3">PLC-like phosphodiesterase</fullName>
    </submittedName>
</protein>
<dbReference type="GO" id="GO:0008081">
    <property type="term" value="F:phosphoric diester hydrolase activity"/>
    <property type="evidence" value="ECO:0007669"/>
    <property type="project" value="InterPro"/>
</dbReference>
<dbReference type="AlphaFoldDB" id="A0A9P6AAI9"/>
<dbReference type="InterPro" id="IPR051057">
    <property type="entry name" value="PI-PLC_domain"/>
</dbReference>
<evidence type="ECO:0000256" key="1">
    <source>
        <dbReference type="SAM" id="MobiDB-lite"/>
    </source>
</evidence>
<keyword evidence="2" id="KW-0732">Signal</keyword>
<evidence type="ECO:0000313" key="3">
    <source>
        <dbReference type="EMBL" id="KAF9502438.1"/>
    </source>
</evidence>
<accession>A0A9P6AAI9</accession>
<dbReference type="EMBL" id="MU154521">
    <property type="protein sequence ID" value="KAF9502438.1"/>
    <property type="molecule type" value="Genomic_DNA"/>
</dbReference>
<evidence type="ECO:0000313" key="4">
    <source>
        <dbReference type="Proteomes" id="UP000807025"/>
    </source>
</evidence>
<dbReference type="InterPro" id="IPR017946">
    <property type="entry name" value="PLC-like_Pdiesterase_TIM-brl"/>
</dbReference>
<dbReference type="PANTHER" id="PTHR13593">
    <property type="match status" value="1"/>
</dbReference>
<keyword evidence="4" id="KW-1185">Reference proteome</keyword>
<reference evidence="3" key="1">
    <citation type="submission" date="2020-11" db="EMBL/GenBank/DDBJ databases">
        <authorList>
            <consortium name="DOE Joint Genome Institute"/>
            <person name="Ahrendt S."/>
            <person name="Riley R."/>
            <person name="Andreopoulos W."/>
            <person name="Labutti K."/>
            <person name="Pangilinan J."/>
            <person name="Ruiz-Duenas F.J."/>
            <person name="Barrasa J.M."/>
            <person name="Sanchez-Garcia M."/>
            <person name="Camarero S."/>
            <person name="Miyauchi S."/>
            <person name="Serrano A."/>
            <person name="Linde D."/>
            <person name="Babiker R."/>
            <person name="Drula E."/>
            <person name="Ayuso-Fernandez I."/>
            <person name="Pacheco R."/>
            <person name="Padilla G."/>
            <person name="Ferreira P."/>
            <person name="Barriuso J."/>
            <person name="Kellner H."/>
            <person name="Castanera R."/>
            <person name="Alfaro M."/>
            <person name="Ramirez L."/>
            <person name="Pisabarro A.G."/>
            <person name="Kuo A."/>
            <person name="Tritt A."/>
            <person name="Lipzen A."/>
            <person name="He G."/>
            <person name="Yan M."/>
            <person name="Ng V."/>
            <person name="Cullen D."/>
            <person name="Martin F."/>
            <person name="Rosso M.-N."/>
            <person name="Henrissat B."/>
            <person name="Hibbett D."/>
            <person name="Martinez A.T."/>
            <person name="Grigoriev I.V."/>
        </authorList>
    </citation>
    <scope>NUCLEOTIDE SEQUENCE</scope>
    <source>
        <strain evidence="3">ATCC 90797</strain>
    </source>
</reference>
<feature type="signal peptide" evidence="2">
    <location>
        <begin position="1"/>
        <end position="27"/>
    </location>
</feature>
<dbReference type="SUPFAM" id="SSF51695">
    <property type="entry name" value="PLC-like phosphodiesterases"/>
    <property type="match status" value="1"/>
</dbReference>
<feature type="region of interest" description="Disordered" evidence="1">
    <location>
        <begin position="316"/>
        <end position="342"/>
    </location>
</feature>
<evidence type="ECO:0000256" key="2">
    <source>
        <dbReference type="SAM" id="SignalP"/>
    </source>
</evidence>
<name>A0A9P6AAI9_PLEER</name>
<gene>
    <name evidence="3" type="ORF">BDN71DRAFT_1500560</name>
</gene>
<dbReference type="GO" id="GO:0006629">
    <property type="term" value="P:lipid metabolic process"/>
    <property type="evidence" value="ECO:0007669"/>
    <property type="project" value="InterPro"/>
</dbReference>